<accession>A0A8S9SJ81</accession>
<reference evidence="1" key="1">
    <citation type="submission" date="2019-12" db="EMBL/GenBank/DDBJ databases">
        <title>Genome sequencing and annotation of Brassica cretica.</title>
        <authorList>
            <person name="Studholme D.J."/>
            <person name="Sarris P."/>
        </authorList>
    </citation>
    <scope>NUCLEOTIDE SEQUENCE</scope>
    <source>
        <strain evidence="1">PFS-109/04</strain>
        <tissue evidence="1">Leaf</tissue>
    </source>
</reference>
<dbReference type="GO" id="GO:0009507">
    <property type="term" value="C:chloroplast"/>
    <property type="evidence" value="ECO:0007669"/>
    <property type="project" value="InterPro"/>
</dbReference>
<dbReference type="GO" id="GO:0010598">
    <property type="term" value="C:NAD(P)H dehydrogenase complex (plastoquinone)"/>
    <property type="evidence" value="ECO:0007669"/>
    <property type="project" value="InterPro"/>
</dbReference>
<protein>
    <submittedName>
        <fullName evidence="1">Uncharacterized protein</fullName>
    </submittedName>
</protein>
<dbReference type="EMBL" id="QGKX02000004">
    <property type="protein sequence ID" value="KAF3600824.1"/>
    <property type="molecule type" value="Genomic_DNA"/>
</dbReference>
<proteinExistence type="predicted"/>
<dbReference type="InterPro" id="IPR044983">
    <property type="entry name" value="PNSB1"/>
</dbReference>
<evidence type="ECO:0000313" key="1">
    <source>
        <dbReference type="EMBL" id="KAF3600824.1"/>
    </source>
</evidence>
<gene>
    <name evidence="1" type="ORF">F2Q69_00034236</name>
</gene>
<sequence>MDKERLCLPKGVSPSFSIGLFCSEEKVNLFVPDAEERSNCVIIASKTGSIADIDVRTAKNTMQVFEGSLALV</sequence>
<dbReference type="Proteomes" id="UP000712600">
    <property type="component" value="Unassembled WGS sequence"/>
</dbReference>
<organism evidence="1 2">
    <name type="scientific">Brassica cretica</name>
    <name type="common">Mustard</name>
    <dbReference type="NCBI Taxonomy" id="69181"/>
    <lineage>
        <taxon>Eukaryota</taxon>
        <taxon>Viridiplantae</taxon>
        <taxon>Streptophyta</taxon>
        <taxon>Embryophyta</taxon>
        <taxon>Tracheophyta</taxon>
        <taxon>Spermatophyta</taxon>
        <taxon>Magnoliopsida</taxon>
        <taxon>eudicotyledons</taxon>
        <taxon>Gunneridae</taxon>
        <taxon>Pentapetalae</taxon>
        <taxon>rosids</taxon>
        <taxon>malvids</taxon>
        <taxon>Brassicales</taxon>
        <taxon>Brassicaceae</taxon>
        <taxon>Brassiceae</taxon>
        <taxon>Brassica</taxon>
    </lineage>
</organism>
<comment type="caution">
    <text evidence="1">The sequence shown here is derived from an EMBL/GenBank/DDBJ whole genome shotgun (WGS) entry which is preliminary data.</text>
</comment>
<evidence type="ECO:0000313" key="2">
    <source>
        <dbReference type="Proteomes" id="UP000712600"/>
    </source>
</evidence>
<dbReference type="AlphaFoldDB" id="A0A8S9SJ81"/>
<dbReference type="GO" id="GO:0009773">
    <property type="term" value="P:photosynthetic electron transport in photosystem I"/>
    <property type="evidence" value="ECO:0007669"/>
    <property type="project" value="InterPro"/>
</dbReference>
<name>A0A8S9SJ81_BRACR</name>
<dbReference type="PANTHER" id="PTHR37698">
    <property type="entry name" value="PHOTOSYNTHETIC NDH SUBUNIT OF SUBCOMPLEX B 1, CHLOROPLASTIC"/>
    <property type="match status" value="1"/>
</dbReference>
<dbReference type="PANTHER" id="PTHR37698:SF1">
    <property type="entry name" value="PHOTOSYNTHETIC NDH SUBUNIT OF SUBCOMPLEX B 1, CHLOROPLASTIC"/>
    <property type="match status" value="1"/>
</dbReference>